<dbReference type="GO" id="GO:0006338">
    <property type="term" value="P:chromatin remodeling"/>
    <property type="evidence" value="ECO:0007669"/>
    <property type="project" value="InterPro"/>
</dbReference>
<gene>
    <name evidence="7" type="ORF">cubi_01803</name>
</gene>
<evidence type="ECO:0000313" key="7">
    <source>
        <dbReference type="EMBL" id="OII71328.1"/>
    </source>
</evidence>
<dbReference type="GO" id="GO:0000122">
    <property type="term" value="P:negative regulation of transcription by RNA polymerase II"/>
    <property type="evidence" value="ECO:0007669"/>
    <property type="project" value="TreeGrafter"/>
</dbReference>
<dbReference type="GO" id="GO:0000812">
    <property type="term" value="C:Swr1 complex"/>
    <property type="evidence" value="ECO:0007669"/>
    <property type="project" value="TreeGrafter"/>
</dbReference>
<keyword evidence="8" id="KW-1185">Reference proteome</keyword>
<proteinExistence type="predicted"/>
<keyword evidence="4" id="KW-0804">Transcription</keyword>
<dbReference type="Proteomes" id="UP000186176">
    <property type="component" value="Unassembled WGS sequence"/>
</dbReference>
<dbReference type="GeneID" id="39978594"/>
<dbReference type="AlphaFoldDB" id="A0A1J4MAS6"/>
<dbReference type="VEuPathDB" id="CryptoDB:cubi_01803"/>
<name>A0A1J4MAS6_9CRYT</name>
<accession>A0A1J4MAS6</accession>
<feature type="domain" description="DAMP1 SANT/Myb-like" evidence="6">
    <location>
        <begin position="136"/>
        <end position="217"/>
    </location>
</feature>
<dbReference type="GO" id="GO:0003714">
    <property type="term" value="F:transcription corepressor activity"/>
    <property type="evidence" value="ECO:0007669"/>
    <property type="project" value="TreeGrafter"/>
</dbReference>
<evidence type="ECO:0000256" key="5">
    <source>
        <dbReference type="ARBA" id="ARBA00023242"/>
    </source>
</evidence>
<reference evidence="7 8" key="1">
    <citation type="submission" date="2016-10" db="EMBL/GenBank/DDBJ databases">
        <title>Reductive evolution of mitochondrial metabolism and differential evolution of invasion-related proteins in Cryptosporidium.</title>
        <authorList>
            <person name="Liu S."/>
            <person name="Roellig D.M."/>
            <person name="Guo Y."/>
            <person name="Li N."/>
            <person name="Frace M.A."/>
            <person name="Tang K."/>
            <person name="Zhang L."/>
            <person name="Feng Y."/>
            <person name="Xiao L."/>
        </authorList>
    </citation>
    <scope>NUCLEOTIDE SEQUENCE [LARGE SCALE GENOMIC DNA]</scope>
    <source>
        <strain evidence="7">39726</strain>
    </source>
</reference>
<comment type="caution">
    <text evidence="7">The sequence shown here is derived from an EMBL/GenBank/DDBJ whole genome shotgun (WGS) entry which is preliminary data.</text>
</comment>
<evidence type="ECO:0000259" key="6">
    <source>
        <dbReference type="Pfam" id="PF16282"/>
    </source>
</evidence>
<evidence type="ECO:0000256" key="3">
    <source>
        <dbReference type="ARBA" id="ARBA00023015"/>
    </source>
</evidence>
<dbReference type="InterPro" id="IPR032563">
    <property type="entry name" value="DAMP1_SANT-like"/>
</dbReference>
<dbReference type="InterPro" id="IPR027109">
    <property type="entry name" value="Swc4/Dmap1"/>
</dbReference>
<sequence length="579" mass="66644">MGSIIRDMLGITPNVKIVSQMNEKLKSDESAENCGKRIPKSSNLEMVSIPINTSIGTSSKQMQISKWEWVKFKNNARNDSLKLYHWSKVQNSNRKDFLINGNRDLNIKDKVTKENSSSIQISSEDNLHKNNQTGNYYFSKFNKHPTIFNLQSDQYNKFIKDIDPDWTEDDTFLLFELCKEFDLRFIIIHDRYIPPSGKQRTLEQLKQRYYSVSKKLVELSFDSKRRTLGNSPDPSVLASLKEERNRHPYIRYSYNFEQDKNRRIALIESFNERNIRKNAKKIISDIQPKLTQHNNKKGGFNLQKYAGDLIDIENEVEQELKFITKLKLHDSFGPKKSGVTTVGALCFQYISSLPRKFSSDVENFLKHFKLDIFPLPFLSIEIAEQYCAMRCDLLILLSTRKKLQRLNSFKHAWQEKLRNAILQNDEFGHANQLDHDEKNRGSLVNSTGRQCHVSIPSPAINVSRNFSTKTRGKSIRGTQEQISGQIVIPDVNNVSIASQFAQNNNESAKRDGDLIEKPRKRSKSNVSRFLTQQNGFPNQHGAHLSSIQILNGQSIVAPTNSTQNEQFLLHNDAIIGNEI</sequence>
<evidence type="ECO:0000256" key="2">
    <source>
        <dbReference type="ARBA" id="ARBA00022853"/>
    </source>
</evidence>
<keyword evidence="3" id="KW-0805">Transcription regulation</keyword>
<dbReference type="Pfam" id="PF16282">
    <property type="entry name" value="SANT_DAMP1_like"/>
    <property type="match status" value="1"/>
</dbReference>
<evidence type="ECO:0000256" key="1">
    <source>
        <dbReference type="ARBA" id="ARBA00004123"/>
    </source>
</evidence>
<dbReference type="EMBL" id="LRBP01000030">
    <property type="protein sequence ID" value="OII71328.1"/>
    <property type="molecule type" value="Genomic_DNA"/>
</dbReference>
<evidence type="ECO:0000313" key="8">
    <source>
        <dbReference type="Proteomes" id="UP000186176"/>
    </source>
</evidence>
<dbReference type="Gene3D" id="1.10.10.60">
    <property type="entry name" value="Homeodomain-like"/>
    <property type="match status" value="1"/>
</dbReference>
<comment type="subcellular location">
    <subcellularLocation>
        <location evidence="1">Nucleus</location>
    </subcellularLocation>
</comment>
<dbReference type="OrthoDB" id="19740at2759"/>
<dbReference type="PANTHER" id="PTHR12855">
    <property type="entry name" value="DNA METHYLTRANSFERASE 1-ASSOCIATED PROTEIN 1 FAMILY MEMBER"/>
    <property type="match status" value="1"/>
</dbReference>
<dbReference type="PANTHER" id="PTHR12855:SF10">
    <property type="entry name" value="DNA METHYLTRANSFERASE 1-ASSOCIATED PROTEIN 1"/>
    <property type="match status" value="1"/>
</dbReference>
<dbReference type="GO" id="GO:0006281">
    <property type="term" value="P:DNA repair"/>
    <property type="evidence" value="ECO:0007669"/>
    <property type="project" value="InterPro"/>
</dbReference>
<dbReference type="GO" id="GO:0035267">
    <property type="term" value="C:NuA4 histone acetyltransferase complex"/>
    <property type="evidence" value="ECO:0007669"/>
    <property type="project" value="InterPro"/>
</dbReference>
<evidence type="ECO:0000256" key="4">
    <source>
        <dbReference type="ARBA" id="ARBA00023163"/>
    </source>
</evidence>
<keyword evidence="2" id="KW-0156">Chromatin regulator</keyword>
<keyword evidence="5" id="KW-0539">Nucleus</keyword>
<dbReference type="RefSeq" id="XP_028873199.1">
    <property type="nucleotide sequence ID" value="XM_029018815.1"/>
</dbReference>
<protein>
    <submittedName>
        <fullName evidence="7">DNMAP1-like MYB domain-containing protein</fullName>
    </submittedName>
</protein>
<organism evidence="7 8">
    <name type="scientific">Cryptosporidium ubiquitum</name>
    <dbReference type="NCBI Taxonomy" id="857276"/>
    <lineage>
        <taxon>Eukaryota</taxon>
        <taxon>Sar</taxon>
        <taxon>Alveolata</taxon>
        <taxon>Apicomplexa</taxon>
        <taxon>Conoidasida</taxon>
        <taxon>Coccidia</taxon>
        <taxon>Eucoccidiorida</taxon>
        <taxon>Eimeriorina</taxon>
        <taxon>Cryptosporidiidae</taxon>
        <taxon>Cryptosporidium</taxon>
    </lineage>
</organism>